<evidence type="ECO:0008006" key="2">
    <source>
        <dbReference type="Google" id="ProtNLM"/>
    </source>
</evidence>
<dbReference type="AlphaFoldDB" id="A0A7D9H802"/>
<gene>
    <name evidence="1" type="ORF">JTBM06_V1_10008</name>
</gene>
<evidence type="ECO:0000313" key="1">
    <source>
        <dbReference type="EMBL" id="VUX55286.1"/>
    </source>
</evidence>
<proteinExistence type="predicted"/>
<accession>A0A7D9H802</accession>
<sequence>MRKSILDKMKSGELARLNPTVPDSKKEERATSILLATFRVVPEFARAMLADAGVTSSRRSRIECYTEVTFELPGSKKVVRPDGLIIIATGRTTWCALVEAKTGTAVLKQEQCEDYLVLARDLGVDAVLTISNQYSAVPAHHPVTVSKSKTRKVGLFHFSWLSLMSKAMLLVESREVSDPEQAFLLRELIRFLKHPTSGVSSFTRMSPGWSSLCAAVKQGATLRKRDPIVGEAVISWHQLIRYLALELTTSLSQPVQVRLSRRHIRDPNGRVSDDVNGVTKNSLLISDIIIPNAASSLMISADLRRRTLNLAMRLTAPTDRKLATASINWLLRQLRKVDREDILIRAIWPGRLPDTTASLDVIRNDARSLIHDNIKVLPQSFEVVRVIDLAGKFGGVKTFVESAKEEVPSFYKDVGEHLRAWVPPPPKLKREVASEADKRSTIVQKEAEQSFGEVEKTDITVAKKAIDEEILTGG</sequence>
<dbReference type="EMBL" id="LR633967">
    <property type="protein sequence ID" value="VUX55286.1"/>
    <property type="molecule type" value="Genomic_DNA"/>
</dbReference>
<reference evidence="1" key="1">
    <citation type="submission" date="2019-07" db="EMBL/GenBank/DDBJ databases">
        <authorList>
            <person name="Weber M."/>
            <person name="Kostadinov I."/>
            <person name="Kostadinov D I."/>
        </authorList>
    </citation>
    <scope>NUCLEOTIDE SEQUENCE</scope>
    <source>
        <strain evidence="1">Gfbio:sag-sample-m06:053724c1-46a9-4a36-b237-ea2bf867836b</strain>
    </source>
</reference>
<organism evidence="1">
    <name type="scientific">uncultured Woeseiaceae bacterium</name>
    <dbReference type="NCBI Taxonomy" id="1983305"/>
    <lineage>
        <taxon>Bacteria</taxon>
        <taxon>Pseudomonadati</taxon>
        <taxon>Pseudomonadota</taxon>
        <taxon>Gammaproteobacteria</taxon>
        <taxon>Woeseiales</taxon>
        <taxon>Woeseiaceae</taxon>
        <taxon>environmental samples</taxon>
    </lineage>
</organism>
<name>A0A7D9H802_9GAMM</name>
<protein>
    <recommendedName>
        <fullName evidence="2">Stress response protein</fullName>
    </recommendedName>
</protein>